<dbReference type="CDD" id="cd00653">
    <property type="entry name" value="RNA_pol_B_RPB2"/>
    <property type="match status" value="1"/>
</dbReference>
<evidence type="ECO:0000259" key="13">
    <source>
        <dbReference type="Pfam" id="PF04563"/>
    </source>
</evidence>
<comment type="similarity">
    <text evidence="6 7">Belongs to the RNA polymerase beta chain family.</text>
</comment>
<protein>
    <recommendedName>
        <fullName evidence="6 8">DNA-directed RNA polymerase subunit beta</fullName>
        <shortName evidence="6">RNAP subunit beta</shortName>
        <ecNumber evidence="6 8">2.7.7.6</ecNumber>
    </recommendedName>
    <alternativeName>
        <fullName evidence="6">RNA polymerase subunit beta</fullName>
    </alternativeName>
    <alternativeName>
        <fullName evidence="6">Transcriptase subunit beta</fullName>
    </alternativeName>
</protein>
<sequence>MTGQLVQYGQHRQRRSFARISEVLELPNLIEIQTKSYEWFLEEGLRDMFRDISPIEDFTGNLSLEFVDYSLGEPKYPVGESKERDATYAAPLRVKVRLHNKETEEVKEQDVFMGDFPLMTDNGTFIINGAERVIVSQLVRSPSVYFHDKTDKNGKRGFGATVIPNRGAWLEYETDAKDVVHVRIDRTRKLPVTVLLRALGFGSDQEIIDLIGDNEYLQNTLEKDSTESTEKALLEIYERLRPGEPPTVESAKNLLYSRFFDPKRYDLANVGRYKMNKKLSIKNRLLNQTLAEAIADPETGEIIAEKGTLLDRRELDRIIPFLEQGAGYETLEPVGGVLDEDITISSVKIYAPNSEDEKVINVIGNADIEEEVKHVTPADIVSSISYFFNLLYQVGTTDDIDHLGNRRLRSVGELLQNQFRIGLSRMERVVRERMSINDTQSIVPQQLINIRPVIASIKEFFGSSQLSQFMDQTNPLAELTHKRRLSALGPGGLTRERAGMEVRDVHYSHYGRMCPIETPEGPNIGLINSLSTYAKVNKFGFIETPYRRVDPETGIVTDRIDYLTADEEDNYVVAQANAPLDEEKRFVNEEVVGRFRGDNSVFKRESIDYMDVSPKQVVSAATACIPFLENDDSNRALMGANMQRQAVPLLNPEAPFVGTGMEYVSARDSGAAIVSRHHGIVEHVEAKEVRVRRIETVDGKEVKGDLDIYPFEKFIRSNQGTCYNQRPIVKVGDRVEPLTVLGDGPSMEDGELALGRNVLVAFMTWDGFNYEDAVIMSERLVKDDVYTSIHIEEYESDSRDTKLGPEEITRDIPNVGEDALRNLDERGIIRVGAEVRDGDILVGKVTPKGVTELTAEERLLHAIFGEKAREVRDTSLRVPHGAGGIVLDVKVFNREDGDELAPGVNQLVRVYIVQKRKISVGDKMAGRHGNKGVISRILPEEDMPFMPDGTPVDIMLNPLGVPSRMNIGQVLELHLGMAARYLGLHMATPVFDGANEEDVWETMEEAGMDRSGKTTLYDGRSGEPFDNKVSVGIMYMIKLAHMVDDKLHARSTGPYSLVTQQPLGGKAQFGGQRFGEMEVWALEAYGAAYTLQEILTVKSDDVVGRVKTYEAIVKGENIPQPGIPESFKVLIKELQSLGLDVKMLTEEYEEIELRDLDEDEDLQPTDALNILPEQETIGAE</sequence>
<dbReference type="Pfam" id="PF04561">
    <property type="entry name" value="RNA_pol_Rpb2_2"/>
    <property type="match status" value="2"/>
</dbReference>
<comment type="catalytic activity">
    <reaction evidence="5 6 8">
        <text>RNA(n) + a ribonucleoside 5'-triphosphate = RNA(n+1) + diphosphate</text>
        <dbReference type="Rhea" id="RHEA:21248"/>
        <dbReference type="Rhea" id="RHEA-COMP:14527"/>
        <dbReference type="Rhea" id="RHEA-COMP:17342"/>
        <dbReference type="ChEBI" id="CHEBI:33019"/>
        <dbReference type="ChEBI" id="CHEBI:61557"/>
        <dbReference type="ChEBI" id="CHEBI:140395"/>
        <dbReference type="EC" id="2.7.7.6"/>
    </reaction>
</comment>
<feature type="domain" description="DNA-directed RNA polymerase beta subunit external 1" evidence="15">
    <location>
        <begin position="546"/>
        <end position="613"/>
    </location>
</feature>
<evidence type="ECO:0000259" key="10">
    <source>
        <dbReference type="Pfam" id="PF00562"/>
    </source>
</evidence>
<dbReference type="Gene3D" id="2.40.50.100">
    <property type="match status" value="1"/>
</dbReference>
<feature type="domain" description="RNA polymerase Rpb2" evidence="12">
    <location>
        <begin position="368"/>
        <end position="409"/>
    </location>
</feature>
<reference evidence="17" key="1">
    <citation type="journal article" date="2019" name="Int. J. Syst. Evol. Microbiol.">
        <title>The Global Catalogue of Microorganisms (GCM) 10K type strain sequencing project: providing services to taxonomists for standard genome sequencing and annotation.</title>
        <authorList>
            <consortium name="The Broad Institute Genomics Platform"/>
            <consortium name="The Broad Institute Genome Sequencing Center for Infectious Disease"/>
            <person name="Wu L."/>
            <person name="Ma J."/>
        </authorList>
    </citation>
    <scope>NUCLEOTIDE SEQUENCE [LARGE SCALE GENOMIC DNA]</scope>
    <source>
        <strain evidence="17">JCM 4738</strain>
    </source>
</reference>
<evidence type="ECO:0000313" key="16">
    <source>
        <dbReference type="EMBL" id="MFC7365932.1"/>
    </source>
</evidence>
<keyword evidence="3 6" id="KW-0548">Nucleotidyltransferase</keyword>
<evidence type="ECO:0000256" key="6">
    <source>
        <dbReference type="HAMAP-Rule" id="MF_01321"/>
    </source>
</evidence>
<feature type="region of interest" description="Disordered" evidence="9">
    <location>
        <begin position="1156"/>
        <end position="1180"/>
    </location>
</feature>
<dbReference type="Pfam" id="PF04560">
    <property type="entry name" value="RNA_pol_Rpb2_7"/>
    <property type="match status" value="1"/>
</dbReference>
<dbReference type="InterPro" id="IPR007120">
    <property type="entry name" value="DNA-dir_RNAP_su2_dom"/>
</dbReference>
<keyword evidence="4 6" id="KW-0804">Transcription</keyword>
<dbReference type="Gene3D" id="3.90.1800.10">
    <property type="entry name" value="RNA polymerase alpha subunit dimerisation domain"/>
    <property type="match status" value="1"/>
</dbReference>
<dbReference type="Gene3D" id="2.40.270.10">
    <property type="entry name" value="DNA-directed RNA polymerase, subunit 2, domain 6"/>
    <property type="match status" value="1"/>
</dbReference>
<name>A0ABW2NF22_9BACL</name>
<dbReference type="InterPro" id="IPR007641">
    <property type="entry name" value="RNA_pol_Rpb2_7"/>
</dbReference>
<dbReference type="PROSITE" id="PS01166">
    <property type="entry name" value="RNA_POL_BETA"/>
    <property type="match status" value="1"/>
</dbReference>
<dbReference type="Pfam" id="PF00562">
    <property type="entry name" value="RNA_pol_Rpb2_6"/>
    <property type="match status" value="1"/>
</dbReference>
<dbReference type="InterPro" id="IPR015712">
    <property type="entry name" value="DNA-dir_RNA_pol_su2"/>
</dbReference>
<organism evidence="16 17">
    <name type="scientific">Bhargavaea changchunensis</name>
    <dbReference type="NCBI Taxonomy" id="2134037"/>
    <lineage>
        <taxon>Bacteria</taxon>
        <taxon>Bacillati</taxon>
        <taxon>Bacillota</taxon>
        <taxon>Bacilli</taxon>
        <taxon>Bacillales</taxon>
        <taxon>Caryophanaceae</taxon>
        <taxon>Bhargavaea</taxon>
    </lineage>
</organism>
<dbReference type="InterPro" id="IPR007645">
    <property type="entry name" value="RNA_pol_Rpb2_3"/>
</dbReference>
<evidence type="ECO:0000256" key="8">
    <source>
        <dbReference type="RuleBase" id="RU363031"/>
    </source>
</evidence>
<dbReference type="Pfam" id="PF04565">
    <property type="entry name" value="RNA_pol_Rpb2_3"/>
    <property type="match status" value="1"/>
</dbReference>
<dbReference type="EMBL" id="JBHTCT010000034">
    <property type="protein sequence ID" value="MFC7365932.1"/>
    <property type="molecule type" value="Genomic_DNA"/>
</dbReference>
<gene>
    <name evidence="6 16" type="primary">rpoB</name>
    <name evidence="16" type="ORF">ACFQQH_12470</name>
</gene>
<dbReference type="InterPro" id="IPR019462">
    <property type="entry name" value="DNA-dir_RNA_pol_bsu_external_1"/>
</dbReference>
<comment type="caution">
    <text evidence="16">The sequence shown here is derived from an EMBL/GenBank/DDBJ whole genome shotgun (WGS) entry which is preliminary data.</text>
</comment>
<evidence type="ECO:0000256" key="1">
    <source>
        <dbReference type="ARBA" id="ARBA00022478"/>
    </source>
</evidence>
<dbReference type="InterPro" id="IPR007644">
    <property type="entry name" value="RNA_pol_bsu_protrusion"/>
</dbReference>
<dbReference type="Pfam" id="PF10385">
    <property type="entry name" value="RNA_pol_Rpb2_45"/>
    <property type="match status" value="1"/>
</dbReference>
<evidence type="ECO:0000259" key="11">
    <source>
        <dbReference type="Pfam" id="PF04560"/>
    </source>
</evidence>
<dbReference type="Gene3D" id="3.90.1110.10">
    <property type="entry name" value="RNA polymerase Rpb2, domain 2"/>
    <property type="match status" value="1"/>
</dbReference>
<feature type="domain" description="DNA-directed RNA polymerase subunit 2 hybrid-binding" evidence="10">
    <location>
        <begin position="675"/>
        <end position="1068"/>
    </location>
</feature>
<dbReference type="InterPro" id="IPR014724">
    <property type="entry name" value="RNA_pol_RPB2_OB-fold"/>
</dbReference>
<dbReference type="InterPro" id="IPR007642">
    <property type="entry name" value="RNA_pol_Rpb2_2"/>
</dbReference>
<feature type="domain" description="RNA polymerase beta subunit protrusion" evidence="13">
    <location>
        <begin position="28"/>
        <end position="453"/>
    </location>
</feature>
<comment type="function">
    <text evidence="6 8">DNA-dependent RNA polymerase catalyzes the transcription of DNA into RNA using the four ribonucleoside triphosphates as substrates.</text>
</comment>
<dbReference type="InterPro" id="IPR037033">
    <property type="entry name" value="DNA-dir_RNAP_su2_hyb_sf"/>
</dbReference>
<dbReference type="EC" id="2.7.7.6" evidence="6 8"/>
<dbReference type="Pfam" id="PF04563">
    <property type="entry name" value="RNA_pol_Rpb2_1"/>
    <property type="match status" value="1"/>
</dbReference>
<feature type="domain" description="RNA polymerase Rpb2" evidence="14">
    <location>
        <begin position="468"/>
        <end position="536"/>
    </location>
</feature>
<evidence type="ECO:0000256" key="5">
    <source>
        <dbReference type="ARBA" id="ARBA00048552"/>
    </source>
</evidence>
<dbReference type="Gene3D" id="2.40.50.150">
    <property type="match status" value="1"/>
</dbReference>
<dbReference type="NCBIfam" id="TIGR02013">
    <property type="entry name" value="rpoB"/>
    <property type="match status" value="1"/>
</dbReference>
<evidence type="ECO:0000259" key="14">
    <source>
        <dbReference type="Pfam" id="PF04565"/>
    </source>
</evidence>
<comment type="subunit">
    <text evidence="6 8">The RNAP catalytic core consists of 2 alpha, 1 beta, 1 beta' and 1 omega subunit. When a sigma factor is associated with the core the holoenzyme is formed, which can initiate transcription.</text>
</comment>
<accession>A0ABW2NF22</accession>
<dbReference type="Proteomes" id="UP001596483">
    <property type="component" value="Unassembled WGS sequence"/>
</dbReference>
<dbReference type="InterPro" id="IPR007121">
    <property type="entry name" value="RNA_pol_bsu_CS"/>
</dbReference>
<evidence type="ECO:0000256" key="3">
    <source>
        <dbReference type="ARBA" id="ARBA00022695"/>
    </source>
</evidence>
<evidence type="ECO:0000259" key="12">
    <source>
        <dbReference type="Pfam" id="PF04561"/>
    </source>
</evidence>
<keyword evidence="17" id="KW-1185">Reference proteome</keyword>
<evidence type="ECO:0000256" key="7">
    <source>
        <dbReference type="RuleBase" id="RU000434"/>
    </source>
</evidence>
<evidence type="ECO:0000313" key="17">
    <source>
        <dbReference type="Proteomes" id="UP001596483"/>
    </source>
</evidence>
<feature type="domain" description="RNA polymerase Rpb2" evidence="11">
    <location>
        <begin position="1070"/>
        <end position="1145"/>
    </location>
</feature>
<evidence type="ECO:0000256" key="9">
    <source>
        <dbReference type="SAM" id="MobiDB-lite"/>
    </source>
</evidence>
<evidence type="ECO:0000256" key="2">
    <source>
        <dbReference type="ARBA" id="ARBA00022679"/>
    </source>
</evidence>
<dbReference type="InterPro" id="IPR010243">
    <property type="entry name" value="RNA_pol_bsu_bac"/>
</dbReference>
<keyword evidence="1 6" id="KW-0240">DNA-directed RNA polymerase</keyword>
<dbReference type="HAMAP" id="MF_01321">
    <property type="entry name" value="RNApol_bact_RpoB"/>
    <property type="match status" value="1"/>
</dbReference>
<proteinExistence type="inferred from homology"/>
<dbReference type="Gene3D" id="3.90.1100.10">
    <property type="match status" value="3"/>
</dbReference>
<evidence type="ECO:0000259" key="15">
    <source>
        <dbReference type="Pfam" id="PF10385"/>
    </source>
</evidence>
<dbReference type="SUPFAM" id="SSF64484">
    <property type="entry name" value="beta and beta-prime subunits of DNA dependent RNA-polymerase"/>
    <property type="match status" value="1"/>
</dbReference>
<dbReference type="RefSeq" id="WP_157296970.1">
    <property type="nucleotide sequence ID" value="NZ_JBHTCT010000034.1"/>
</dbReference>
<dbReference type="GO" id="GO:0003899">
    <property type="term" value="F:DNA-directed RNA polymerase activity"/>
    <property type="evidence" value="ECO:0007669"/>
    <property type="project" value="UniProtKB-EC"/>
</dbReference>
<evidence type="ECO:0000256" key="4">
    <source>
        <dbReference type="ARBA" id="ARBA00023163"/>
    </source>
</evidence>
<dbReference type="NCBIfam" id="NF001616">
    <property type="entry name" value="PRK00405.1"/>
    <property type="match status" value="1"/>
</dbReference>
<feature type="domain" description="RNA polymerase Rpb2" evidence="12">
    <location>
        <begin position="140"/>
        <end position="288"/>
    </location>
</feature>
<dbReference type="GO" id="GO:0000428">
    <property type="term" value="C:DNA-directed RNA polymerase complex"/>
    <property type="evidence" value="ECO:0007669"/>
    <property type="project" value="UniProtKB-KW"/>
</dbReference>
<dbReference type="PANTHER" id="PTHR20856">
    <property type="entry name" value="DNA-DIRECTED RNA POLYMERASE I SUBUNIT 2"/>
    <property type="match status" value="1"/>
</dbReference>
<dbReference type="InterPro" id="IPR037034">
    <property type="entry name" value="RNA_pol_Rpb2_2_sf"/>
</dbReference>
<keyword evidence="2 6" id="KW-0808">Transferase</keyword>